<dbReference type="GO" id="GO:0071978">
    <property type="term" value="P:bacterial-type flagellum-dependent swarming motility"/>
    <property type="evidence" value="ECO:0007669"/>
    <property type="project" value="TreeGrafter"/>
</dbReference>
<dbReference type="STRING" id="1503961.SAMN05421736_103120"/>
<sequence length="143" mass="16639">MFKNRLANIMFIILITLTLIGALILVLYTQFFQETDASGEPTIEEILKVSVETEEITTNLLSNHIIRTKFVIQLDNKKAKSEFEKRDFQVNNIIIQELSDMKESDFRGSEGIEKLEERLRKALNEIMQEGEVVNVYMNQRVIQ</sequence>
<dbReference type="GO" id="GO:0005886">
    <property type="term" value="C:plasma membrane"/>
    <property type="evidence" value="ECO:0007669"/>
    <property type="project" value="UniProtKB-SubCell"/>
</dbReference>
<dbReference type="OrthoDB" id="2381796at2"/>
<organism evidence="11 12">
    <name type="scientific">Evansella caseinilytica</name>
    <dbReference type="NCBI Taxonomy" id="1503961"/>
    <lineage>
        <taxon>Bacteria</taxon>
        <taxon>Bacillati</taxon>
        <taxon>Bacillota</taxon>
        <taxon>Bacilli</taxon>
        <taxon>Bacillales</taxon>
        <taxon>Bacillaceae</taxon>
        <taxon>Evansella</taxon>
    </lineage>
</organism>
<keyword evidence="7 10" id="KW-0283">Flagellar rotation</keyword>
<keyword evidence="5 10" id="KW-0145">Chemotaxis</keyword>
<keyword evidence="12" id="KW-1185">Reference proteome</keyword>
<keyword evidence="9 10" id="KW-0472">Membrane</keyword>
<evidence type="ECO:0000256" key="10">
    <source>
        <dbReference type="RuleBase" id="RU364125"/>
    </source>
</evidence>
<reference evidence="12" key="1">
    <citation type="submission" date="2016-10" db="EMBL/GenBank/DDBJ databases">
        <authorList>
            <person name="Varghese N."/>
            <person name="Submissions S."/>
        </authorList>
    </citation>
    <scope>NUCLEOTIDE SEQUENCE [LARGE SCALE GENOMIC DNA]</scope>
    <source>
        <strain evidence="12">SP</strain>
    </source>
</reference>
<evidence type="ECO:0000256" key="1">
    <source>
        <dbReference type="ARBA" id="ARBA00002254"/>
    </source>
</evidence>
<accession>A0A1H3M503</accession>
<evidence type="ECO:0000256" key="5">
    <source>
        <dbReference type="ARBA" id="ARBA00022500"/>
    </source>
</evidence>
<keyword evidence="11" id="KW-0282">Flagellum</keyword>
<evidence type="ECO:0000256" key="3">
    <source>
        <dbReference type="ARBA" id="ARBA00008281"/>
    </source>
</evidence>
<evidence type="ECO:0000256" key="2">
    <source>
        <dbReference type="ARBA" id="ARBA00004162"/>
    </source>
</evidence>
<proteinExistence type="inferred from homology"/>
<dbReference type="PANTHER" id="PTHR35091:SF2">
    <property type="entry name" value="FLAGELLAR PROTEIN FLIL"/>
    <property type="match status" value="1"/>
</dbReference>
<comment type="similarity">
    <text evidence="3 10">Belongs to the FliL family.</text>
</comment>
<protein>
    <recommendedName>
        <fullName evidence="10">Flagellar protein FliL</fullName>
    </recommendedName>
</protein>
<dbReference type="PANTHER" id="PTHR35091">
    <property type="entry name" value="FLAGELLAR PROTEIN FLIL"/>
    <property type="match status" value="1"/>
</dbReference>
<evidence type="ECO:0000256" key="8">
    <source>
        <dbReference type="ARBA" id="ARBA00022989"/>
    </source>
</evidence>
<feature type="transmembrane region" description="Helical" evidence="10">
    <location>
        <begin position="6"/>
        <end position="28"/>
    </location>
</feature>
<dbReference type="InterPro" id="IPR005503">
    <property type="entry name" value="FliL"/>
</dbReference>
<dbReference type="NCBIfam" id="NF005826">
    <property type="entry name" value="PRK07718.1"/>
    <property type="match status" value="1"/>
</dbReference>
<dbReference type="EMBL" id="FNPI01000003">
    <property type="protein sequence ID" value="SDY71811.1"/>
    <property type="molecule type" value="Genomic_DNA"/>
</dbReference>
<name>A0A1H3M503_9BACI</name>
<keyword evidence="11" id="KW-0966">Cell projection</keyword>
<evidence type="ECO:0000256" key="9">
    <source>
        <dbReference type="ARBA" id="ARBA00023136"/>
    </source>
</evidence>
<evidence type="ECO:0000256" key="7">
    <source>
        <dbReference type="ARBA" id="ARBA00022779"/>
    </source>
</evidence>
<keyword evidence="4 10" id="KW-1003">Cell membrane</keyword>
<dbReference type="Pfam" id="PF03748">
    <property type="entry name" value="FliL"/>
    <property type="match status" value="1"/>
</dbReference>
<gene>
    <name evidence="11" type="ORF">SAMN05421736_103120</name>
</gene>
<evidence type="ECO:0000256" key="4">
    <source>
        <dbReference type="ARBA" id="ARBA00022475"/>
    </source>
</evidence>
<keyword evidence="11" id="KW-0969">Cilium</keyword>
<comment type="subcellular location">
    <subcellularLocation>
        <location evidence="2">Cell membrane</location>
        <topology evidence="2">Single-pass membrane protein</topology>
    </subcellularLocation>
</comment>
<keyword evidence="8 10" id="KW-1133">Transmembrane helix</keyword>
<dbReference type="Proteomes" id="UP000198935">
    <property type="component" value="Unassembled WGS sequence"/>
</dbReference>
<comment type="function">
    <text evidence="1 10">Controls the rotational direction of flagella during chemotaxis.</text>
</comment>
<keyword evidence="6 10" id="KW-0812">Transmembrane</keyword>
<evidence type="ECO:0000313" key="12">
    <source>
        <dbReference type="Proteomes" id="UP000198935"/>
    </source>
</evidence>
<dbReference type="AlphaFoldDB" id="A0A1H3M503"/>
<evidence type="ECO:0000313" key="11">
    <source>
        <dbReference type="EMBL" id="SDY71811.1"/>
    </source>
</evidence>
<dbReference type="GO" id="GO:0006935">
    <property type="term" value="P:chemotaxis"/>
    <property type="evidence" value="ECO:0007669"/>
    <property type="project" value="UniProtKB-KW"/>
</dbReference>
<evidence type="ECO:0000256" key="6">
    <source>
        <dbReference type="ARBA" id="ARBA00022692"/>
    </source>
</evidence>
<dbReference type="GO" id="GO:0009425">
    <property type="term" value="C:bacterial-type flagellum basal body"/>
    <property type="evidence" value="ECO:0007669"/>
    <property type="project" value="InterPro"/>
</dbReference>